<dbReference type="PROSITE" id="PS01081">
    <property type="entry name" value="HTH_TETR_1"/>
    <property type="match status" value="1"/>
</dbReference>
<keyword evidence="1" id="KW-0805">Transcription regulation</keyword>
<dbReference type="RefSeq" id="WP_015586103.1">
    <property type="nucleotide sequence ID" value="NC_021080.1"/>
</dbReference>
<dbReference type="InterPro" id="IPR001647">
    <property type="entry name" value="HTH_TetR"/>
</dbReference>
<evidence type="ECO:0000256" key="5">
    <source>
        <dbReference type="SAM" id="MobiDB-lite"/>
    </source>
</evidence>
<dbReference type="InterPro" id="IPR023772">
    <property type="entry name" value="DNA-bd_HTH_TetR-type_CS"/>
</dbReference>
<feature type="DNA-binding region" description="H-T-H motif" evidence="4">
    <location>
        <begin position="48"/>
        <end position="67"/>
    </location>
</feature>
<feature type="region of interest" description="Disordered" evidence="5">
    <location>
        <begin position="1"/>
        <end position="29"/>
    </location>
</feature>
<proteinExistence type="predicted"/>
<evidence type="ECO:0000256" key="1">
    <source>
        <dbReference type="ARBA" id="ARBA00023015"/>
    </source>
</evidence>
<name>G8JYR4_RHOFA</name>
<dbReference type="GO" id="GO:0000976">
    <property type="term" value="F:transcription cis-regulatory region binding"/>
    <property type="evidence" value="ECO:0007669"/>
    <property type="project" value="TreeGrafter"/>
</dbReference>
<dbReference type="InterPro" id="IPR009057">
    <property type="entry name" value="Homeodomain-like_sf"/>
</dbReference>
<dbReference type="PANTHER" id="PTHR30055:SF234">
    <property type="entry name" value="HTH-TYPE TRANSCRIPTIONAL REGULATOR BETI"/>
    <property type="match status" value="1"/>
</dbReference>
<keyword evidence="7" id="KW-0614">Plasmid</keyword>
<feature type="domain" description="HTH tetR-type" evidence="6">
    <location>
        <begin position="26"/>
        <end position="85"/>
    </location>
</feature>
<feature type="compositionally biased region" description="Basic and acidic residues" evidence="5">
    <location>
        <begin position="7"/>
        <end position="18"/>
    </location>
</feature>
<dbReference type="PANTHER" id="PTHR30055">
    <property type="entry name" value="HTH-TYPE TRANSCRIPTIONAL REGULATOR RUTR"/>
    <property type="match status" value="1"/>
</dbReference>
<accession>G8JYR4</accession>
<keyword evidence="3" id="KW-0804">Transcription</keyword>
<protein>
    <submittedName>
        <fullName evidence="7">Putative gamma-butyrolacton receptor protein</fullName>
    </submittedName>
</protein>
<geneLocation type="plasmid" evidence="7">
    <name>pFiD188</name>
</geneLocation>
<reference evidence="7" key="4">
    <citation type="submission" date="2011-06" db="EMBL/GenBank/DDBJ databases">
        <authorList>
            <person name="Vereecke D.M."/>
        </authorList>
    </citation>
    <scope>NUCLEOTIDE SEQUENCE</scope>
    <source>
        <strain evidence="7">D188</strain>
        <plasmid evidence="7">pFiD188</plasmid>
    </source>
</reference>
<reference evidence="7" key="2">
    <citation type="journal article" date="2010" name="Mol. Plant Microbe Interact.">
        <title>Rhodococcus fascians impacts plant development through the dynamic fas-mediated production of a cytokinin mix.</title>
        <authorList>
            <person name="Pertry I."/>
            <person name="Vaclavikova K."/>
            <person name="Gemrotova M."/>
            <person name="Spichal L."/>
            <person name="Galuszka P."/>
            <person name="Depuydt S."/>
            <person name="Temmerman W."/>
            <person name="Stes E."/>
            <person name="De Keyser A."/>
            <person name="Riefler M."/>
            <person name="Biondi S."/>
            <person name="Novak O."/>
            <person name="Schmulling T."/>
            <person name="Strnad M."/>
            <person name="Tarkowski P."/>
            <person name="Holsters M."/>
            <person name="Vereecke D."/>
        </authorList>
    </citation>
    <scope>NUCLEOTIDE SEQUENCE</scope>
    <source>
        <strain evidence="7">D188</strain>
        <plasmid evidence="7">pFiD188</plasmid>
    </source>
</reference>
<evidence type="ECO:0000256" key="4">
    <source>
        <dbReference type="PROSITE-ProRule" id="PRU00335"/>
    </source>
</evidence>
<dbReference type="AlphaFoldDB" id="G8JYR4"/>
<sequence length="209" mass="21963">MTVADQKVSERENAEHRARPPQKRAQRTRDALITGAARTIACGGSGVTVNDLIQAAGVTKGGMYFHFPSKDAVVHAVVDQAARQCEFLRAHRPSTGDTVADVQDLLGGYFTHAKRYWSLRAAAVLWTDLHYEDVARAATYHPLRAAVLALLTSNGRLPTISVDTADAVMAIVCGVTTTAGPGGFGDGGDLDTVLRLTGPVIAAAGAVAV</sequence>
<organism evidence="7">
    <name type="scientific">Rhodococcoides fascians D188</name>
    <dbReference type="NCBI Taxonomy" id="1051973"/>
    <lineage>
        <taxon>Bacteria</taxon>
        <taxon>Bacillati</taxon>
        <taxon>Actinomycetota</taxon>
        <taxon>Actinomycetes</taxon>
        <taxon>Mycobacteriales</taxon>
        <taxon>Nocardiaceae</taxon>
        <taxon>Rhodococcoides</taxon>
    </lineage>
</organism>
<dbReference type="GO" id="GO:0003700">
    <property type="term" value="F:DNA-binding transcription factor activity"/>
    <property type="evidence" value="ECO:0007669"/>
    <property type="project" value="TreeGrafter"/>
</dbReference>
<keyword evidence="2 4" id="KW-0238">DNA-binding</keyword>
<dbReference type="EMBL" id="JN093097">
    <property type="protein sequence ID" value="AET25185.1"/>
    <property type="molecule type" value="Genomic_DNA"/>
</dbReference>
<gene>
    <name evidence="7" type="ORF">pFi_049</name>
</gene>
<reference evidence="7" key="5">
    <citation type="journal article" date="2012" name="Mol. Plant Microbe Interact.">
        <title>pFiD188, the linear virulence plasmid of Rhodococcus fascians D188.</title>
        <authorList>
            <person name="Francis I."/>
            <person name="De Keyser A."/>
            <person name="De Backer P."/>
            <person name="Simon-Mateo C."/>
            <person name="Kalkus J."/>
            <person name="Pertry I."/>
            <person name="Ardiles-Diaz W."/>
            <person name="De Rycke R."/>
            <person name="Vandeputte O.M."/>
            <person name="El Jaziri M."/>
            <person name="Holsters M."/>
            <person name="Vereecke D."/>
        </authorList>
    </citation>
    <scope>NUCLEOTIDE SEQUENCE</scope>
    <source>
        <strain evidence="7">D188</strain>
        <plasmid evidence="7">pFiD188</plasmid>
    </source>
</reference>
<dbReference type="Pfam" id="PF00440">
    <property type="entry name" value="TetR_N"/>
    <property type="match status" value="1"/>
</dbReference>
<keyword evidence="7" id="KW-0675">Receptor</keyword>
<evidence type="ECO:0000256" key="3">
    <source>
        <dbReference type="ARBA" id="ARBA00023163"/>
    </source>
</evidence>
<dbReference type="InterPro" id="IPR050109">
    <property type="entry name" value="HTH-type_TetR-like_transc_reg"/>
</dbReference>
<evidence type="ECO:0000256" key="2">
    <source>
        <dbReference type="ARBA" id="ARBA00023125"/>
    </source>
</evidence>
<evidence type="ECO:0000313" key="7">
    <source>
        <dbReference type="EMBL" id="AET25185.1"/>
    </source>
</evidence>
<dbReference type="PROSITE" id="PS50977">
    <property type="entry name" value="HTH_TETR_2"/>
    <property type="match status" value="1"/>
</dbReference>
<dbReference type="Gene3D" id="1.10.357.10">
    <property type="entry name" value="Tetracycline Repressor, domain 2"/>
    <property type="match status" value="1"/>
</dbReference>
<evidence type="ECO:0000259" key="6">
    <source>
        <dbReference type="PROSITE" id="PS50977"/>
    </source>
</evidence>
<reference evidence="7" key="1">
    <citation type="journal article" date="2009" name="Proc. Natl. Acad. Sci. U.S.A.">
        <title>Identification of Rhodococcus fascians cytokinins and their modus operandi to reshape the plant.</title>
        <authorList>
            <person name="Pertry I."/>
            <person name="Vaclavikova K."/>
            <person name="Depuydt S."/>
            <person name="Galuszka P."/>
            <person name="Spichal L."/>
            <person name="Temmerman W."/>
            <person name="Stes E."/>
            <person name="Schmulling T."/>
            <person name="Kakimoto T."/>
            <person name="Van Montagu M.C."/>
            <person name="Strnad M."/>
            <person name="Holsters M."/>
            <person name="Tarkowski P."/>
            <person name="Vereecke D."/>
        </authorList>
    </citation>
    <scope>NUCLEOTIDE SEQUENCE</scope>
    <source>
        <strain evidence="7">D188</strain>
        <plasmid evidence="7">pFiD188</plasmid>
    </source>
</reference>
<dbReference type="SUPFAM" id="SSF46689">
    <property type="entry name" value="Homeodomain-like"/>
    <property type="match status" value="1"/>
</dbReference>
<reference evidence="7" key="3">
    <citation type="journal article" date="2011" name="Annu. Rev. Phytopathol.">
        <title>A successful bacterial coup d'etat: how Rhodococcus fascians redirects plant development.</title>
        <authorList>
            <person name="Stes E."/>
            <person name="Vandeputte O.M."/>
            <person name="El Jaziri M."/>
            <person name="Holsters M."/>
            <person name="Vereecke D."/>
        </authorList>
    </citation>
    <scope>NUCLEOTIDE SEQUENCE</scope>
    <source>
        <strain evidence="7">D188</strain>
        <plasmid evidence="7">pFiD188</plasmid>
    </source>
</reference>